<accession>A0A368LHQ5</accession>
<comment type="caution">
    <text evidence="1">The sequence shown here is derived from an EMBL/GenBank/DDBJ whole genome shotgun (WGS) entry which is preliminary data.</text>
</comment>
<dbReference type="GeneID" id="303189667"/>
<dbReference type="Proteomes" id="UP000252479">
    <property type="component" value="Unassembled WGS sequence"/>
</dbReference>
<dbReference type="SUPFAM" id="SSF144064">
    <property type="entry name" value="Heme iron utilization protein-like"/>
    <property type="match status" value="1"/>
</dbReference>
<dbReference type="OrthoDB" id="8781266at2"/>
<reference evidence="1 2" key="1">
    <citation type="journal article" date="2017" name="Elife">
        <title>Extensive horizontal gene transfer in cheese-associated bacteria.</title>
        <authorList>
            <person name="Bonham K.S."/>
            <person name="Wolfe B.E."/>
            <person name="Dutton R.J."/>
        </authorList>
    </citation>
    <scope>NUCLEOTIDE SEQUENCE [LARGE SCALE GENOMIC DNA]</scope>
    <source>
        <strain evidence="1 2">JB196</strain>
    </source>
</reference>
<dbReference type="CDD" id="cd16829">
    <property type="entry name" value="ChuX_HutX-like"/>
    <property type="match status" value="1"/>
</dbReference>
<gene>
    <name evidence="1" type="primary">hutX</name>
    <name evidence="1" type="ORF">CIK83_12120</name>
</gene>
<dbReference type="InterPro" id="IPR010413">
    <property type="entry name" value="HutX-like"/>
</dbReference>
<dbReference type="PIRSF" id="PIRSF030840">
    <property type="entry name" value="DUF1008"/>
    <property type="match status" value="1"/>
</dbReference>
<evidence type="ECO:0000313" key="1">
    <source>
        <dbReference type="EMBL" id="RCS70201.1"/>
    </source>
</evidence>
<organism evidence="1 2">
    <name type="scientific">Vibrio casei</name>
    <dbReference type="NCBI Taxonomy" id="673372"/>
    <lineage>
        <taxon>Bacteria</taxon>
        <taxon>Pseudomonadati</taxon>
        <taxon>Pseudomonadota</taxon>
        <taxon>Gammaproteobacteria</taxon>
        <taxon>Vibrionales</taxon>
        <taxon>Vibrionaceae</taxon>
        <taxon>Vibrio</taxon>
    </lineage>
</organism>
<dbReference type="InterPro" id="IPR053733">
    <property type="entry name" value="Heme_Transport_Util_sf"/>
</dbReference>
<dbReference type="EMBL" id="QPGL01000002">
    <property type="protein sequence ID" value="RCS70201.1"/>
    <property type="molecule type" value="Genomic_DNA"/>
</dbReference>
<dbReference type="AlphaFoldDB" id="A0A368LHQ5"/>
<name>A0A368LHQ5_9VIBR</name>
<protein>
    <submittedName>
        <fullName evidence="1">Heme utilization cystosolic carrier protein HutX</fullName>
    </submittedName>
</protein>
<dbReference type="Gene3D" id="3.40.1570.10">
    <property type="entry name" value="HemS/ChuS/ChuX like domains"/>
    <property type="match status" value="1"/>
</dbReference>
<dbReference type="RefSeq" id="WP_086959872.1">
    <property type="nucleotide sequence ID" value="NZ_AP018681.1"/>
</dbReference>
<proteinExistence type="predicted"/>
<dbReference type="NCBIfam" id="TIGR04108">
    <property type="entry name" value="HutX"/>
    <property type="match status" value="1"/>
</dbReference>
<dbReference type="Pfam" id="PF06228">
    <property type="entry name" value="ChuX_HutX"/>
    <property type="match status" value="1"/>
</dbReference>
<keyword evidence="2" id="KW-1185">Reference proteome</keyword>
<sequence>MENNNINQMVIDEISRDPSMLPAVLADKLKISEGEVISLLPPDMVVVVGGEHIQSILEQLPEWGPVTSIIHSFGSIFEVKAPFPKGKVAHGYYNLMGKNSELHGHLNLSLMDKLALVSKPFRGKESYYFGFFDAKGNSVFKIYLGRDNKRVLLSDQVEKFKSLQLAFTR</sequence>
<evidence type="ECO:0000313" key="2">
    <source>
        <dbReference type="Proteomes" id="UP000252479"/>
    </source>
</evidence>